<organism evidence="1 2">
    <name type="scientific">Pontibacter aquaedesilientis</name>
    <dbReference type="NCBI Taxonomy" id="2766980"/>
    <lineage>
        <taxon>Bacteria</taxon>
        <taxon>Pseudomonadati</taxon>
        <taxon>Bacteroidota</taxon>
        <taxon>Cytophagia</taxon>
        <taxon>Cytophagales</taxon>
        <taxon>Hymenobacteraceae</taxon>
        <taxon>Pontibacter</taxon>
    </lineage>
</organism>
<evidence type="ECO:0000313" key="2">
    <source>
        <dbReference type="Proteomes" id="UP000625551"/>
    </source>
</evidence>
<proteinExistence type="predicted"/>
<protein>
    <submittedName>
        <fullName evidence="1">SusD/RagB family nutrient-binding outer membrane lipoprotein</fullName>
    </submittedName>
</protein>
<dbReference type="EMBL" id="JACXAJ010000009">
    <property type="protein sequence ID" value="MBD1398609.1"/>
    <property type="molecule type" value="Genomic_DNA"/>
</dbReference>
<dbReference type="Gene3D" id="1.25.40.390">
    <property type="match status" value="1"/>
</dbReference>
<evidence type="ECO:0000313" key="1">
    <source>
        <dbReference type="EMBL" id="MBD1398609.1"/>
    </source>
</evidence>
<dbReference type="Pfam" id="PF12771">
    <property type="entry name" value="SusD-like_2"/>
    <property type="match status" value="1"/>
</dbReference>
<accession>A0ABR7XJX5</accession>
<comment type="caution">
    <text evidence="1">The sequence shown here is derived from an EMBL/GenBank/DDBJ whole genome shotgun (WGS) entry which is preliminary data.</text>
</comment>
<dbReference type="SUPFAM" id="SSF48452">
    <property type="entry name" value="TPR-like"/>
    <property type="match status" value="1"/>
</dbReference>
<dbReference type="InterPro" id="IPR011990">
    <property type="entry name" value="TPR-like_helical_dom_sf"/>
</dbReference>
<dbReference type="RefSeq" id="WP_191184739.1">
    <property type="nucleotide sequence ID" value="NZ_JACXAJ010000009.1"/>
</dbReference>
<dbReference type="InterPro" id="IPR041662">
    <property type="entry name" value="SusD-like_2"/>
</dbReference>
<reference evidence="1 2" key="1">
    <citation type="submission" date="2020-09" db="EMBL/GenBank/DDBJ databases">
        <title>Genome sequencing and assembly of Pontibacter sp.</title>
        <authorList>
            <person name="Chhetri G."/>
        </authorList>
    </citation>
    <scope>NUCLEOTIDE SEQUENCE [LARGE SCALE GENOMIC DNA]</scope>
    <source>
        <strain evidence="1 2">JH31</strain>
    </source>
</reference>
<dbReference type="Proteomes" id="UP000625551">
    <property type="component" value="Unassembled WGS sequence"/>
</dbReference>
<keyword evidence="2" id="KW-1185">Reference proteome</keyword>
<sequence length="488" mass="54216">MKKILIYLMTLVLVASCVDDLDDYNVDQKRATNVPPATLFTNAVKNLADVLTTPNVNVNNYRFYVQYWASTQYLDEPRYNMTSRLIPQNIWQTLYRDVLNDLKESRRLVVADQVTPQAEKNNQLAQIEMMEVYAWSVLVNTFGDVPYTQALDPTNSLPAYDDARTVYNSILDSLDMALGLITTTDASGASVAGFEDGDVFYGGDMEQWRKFGHSLKLKLGMVLADVDPAQARTLVEEAVGGDLNNVFTSNNDNAAFPYLGAPPNNNPISSNVKGPLTSREDFVAANTLVDVMNNLNDPRRPEYFSDVNGQFVGGRYGFTNVYSNFSTVSDKIADPTFEALLLDYSEVRFLLAEAVERGFSVPGTAQEHYNAAITASITYWGRTQAEAAAYLAQPGVNYSTAPGDWRQKIGTQKWIALYNRGFDAWLEWRRLDAPNLQPPMGEGVGSLTIPTRLIYPINEQTLNGSNRAAAASAIGGDLRETKLFWDVL</sequence>
<gene>
    <name evidence="1" type="ORF">H9Q13_15660</name>
</gene>
<keyword evidence="1" id="KW-0449">Lipoprotein</keyword>
<dbReference type="PROSITE" id="PS51257">
    <property type="entry name" value="PROKAR_LIPOPROTEIN"/>
    <property type="match status" value="1"/>
</dbReference>
<name>A0ABR7XJX5_9BACT</name>